<feature type="compositionally biased region" description="Basic residues" evidence="1">
    <location>
        <begin position="66"/>
        <end position="77"/>
    </location>
</feature>
<feature type="region of interest" description="Disordered" evidence="1">
    <location>
        <begin position="50"/>
        <end position="88"/>
    </location>
</feature>
<protein>
    <submittedName>
        <fullName evidence="2">Uncharacterized protein</fullName>
    </submittedName>
</protein>
<comment type="caution">
    <text evidence="2">The sequence shown here is derived from an EMBL/GenBank/DDBJ whole genome shotgun (WGS) entry which is preliminary data.</text>
</comment>
<dbReference type="EMBL" id="JAZHXJ010000116">
    <property type="protein sequence ID" value="KAL1873817.1"/>
    <property type="molecule type" value="Genomic_DNA"/>
</dbReference>
<accession>A0ABR3XDN2</accession>
<organism evidence="2 3">
    <name type="scientific">Phialemonium thermophilum</name>
    <dbReference type="NCBI Taxonomy" id="223376"/>
    <lineage>
        <taxon>Eukaryota</taxon>
        <taxon>Fungi</taxon>
        <taxon>Dikarya</taxon>
        <taxon>Ascomycota</taxon>
        <taxon>Pezizomycotina</taxon>
        <taxon>Sordariomycetes</taxon>
        <taxon>Sordariomycetidae</taxon>
        <taxon>Cephalothecales</taxon>
        <taxon>Cephalothecaceae</taxon>
        <taxon>Phialemonium</taxon>
    </lineage>
</organism>
<evidence type="ECO:0000313" key="3">
    <source>
        <dbReference type="Proteomes" id="UP001586593"/>
    </source>
</evidence>
<evidence type="ECO:0000256" key="1">
    <source>
        <dbReference type="SAM" id="MobiDB-lite"/>
    </source>
</evidence>
<feature type="compositionally biased region" description="Basic and acidic residues" evidence="1">
    <location>
        <begin position="50"/>
        <end position="65"/>
    </location>
</feature>
<feature type="region of interest" description="Disordered" evidence="1">
    <location>
        <begin position="1"/>
        <end position="34"/>
    </location>
</feature>
<reference evidence="2 3" key="1">
    <citation type="journal article" date="2024" name="Commun. Biol.">
        <title>Comparative genomic analysis of thermophilic fungi reveals convergent evolutionary adaptations and gene losses.</title>
        <authorList>
            <person name="Steindorff A.S."/>
            <person name="Aguilar-Pontes M.V."/>
            <person name="Robinson A.J."/>
            <person name="Andreopoulos B."/>
            <person name="LaButti K."/>
            <person name="Kuo A."/>
            <person name="Mondo S."/>
            <person name="Riley R."/>
            <person name="Otillar R."/>
            <person name="Haridas S."/>
            <person name="Lipzen A."/>
            <person name="Grimwood J."/>
            <person name="Schmutz J."/>
            <person name="Clum A."/>
            <person name="Reid I.D."/>
            <person name="Moisan M.C."/>
            <person name="Butler G."/>
            <person name="Nguyen T.T.M."/>
            <person name="Dewar K."/>
            <person name="Conant G."/>
            <person name="Drula E."/>
            <person name="Henrissat B."/>
            <person name="Hansel C."/>
            <person name="Singer S."/>
            <person name="Hutchinson M.I."/>
            <person name="de Vries R.P."/>
            <person name="Natvig D.O."/>
            <person name="Powell A.J."/>
            <person name="Tsang A."/>
            <person name="Grigoriev I.V."/>
        </authorList>
    </citation>
    <scope>NUCLEOTIDE SEQUENCE [LARGE SCALE GENOMIC DNA]</scope>
    <source>
        <strain evidence="2 3">ATCC 24622</strain>
    </source>
</reference>
<feature type="compositionally biased region" description="Polar residues" evidence="1">
    <location>
        <begin position="15"/>
        <end position="30"/>
    </location>
</feature>
<keyword evidence="3" id="KW-1185">Reference proteome</keyword>
<dbReference type="Proteomes" id="UP001586593">
    <property type="component" value="Unassembled WGS sequence"/>
</dbReference>
<proteinExistence type="predicted"/>
<evidence type="ECO:0000313" key="2">
    <source>
        <dbReference type="EMBL" id="KAL1873817.1"/>
    </source>
</evidence>
<name>A0ABR3XDN2_9PEZI</name>
<sequence>MRRGRKSRSWGEQAKAQNLFVNNRTESTGRGQKDSELEVWMCRGAELRRRQRQVENERRRQETQSRRLRLSSSKTRRNSANQNGDGSKEFKGCGGVVLFERRIRKARDVTGGSNIHRIIASCSWSELGKIRLNSRRHSRADHAIRGSLVHGKASWTNRRVFECIT</sequence>
<gene>
    <name evidence="2" type="ORF">VTK73DRAFT_732</name>
</gene>